<dbReference type="CDD" id="cd06526">
    <property type="entry name" value="metazoan_ACD"/>
    <property type="match status" value="1"/>
</dbReference>
<dbReference type="GO" id="GO:0005737">
    <property type="term" value="C:cytoplasm"/>
    <property type="evidence" value="ECO:0007669"/>
    <property type="project" value="TreeGrafter"/>
</dbReference>
<dbReference type="OrthoDB" id="1431247at2759"/>
<evidence type="ECO:0000256" key="1">
    <source>
        <dbReference type="PROSITE-ProRule" id="PRU00285"/>
    </source>
</evidence>
<dbReference type="GO" id="GO:0042026">
    <property type="term" value="P:protein refolding"/>
    <property type="evidence" value="ECO:0007669"/>
    <property type="project" value="TreeGrafter"/>
</dbReference>
<dbReference type="PANTHER" id="PTHR45640:SF26">
    <property type="entry name" value="RE23625P"/>
    <property type="match status" value="1"/>
</dbReference>
<dbReference type="AlphaFoldDB" id="A0A267FV96"/>
<evidence type="ECO:0000313" key="4">
    <source>
        <dbReference type="EMBL" id="PAA77735.1"/>
    </source>
</evidence>
<proteinExistence type="inferred from homology"/>
<dbReference type="GO" id="GO:0009408">
    <property type="term" value="P:response to heat"/>
    <property type="evidence" value="ECO:0007669"/>
    <property type="project" value="TreeGrafter"/>
</dbReference>
<organism evidence="4 5">
    <name type="scientific">Macrostomum lignano</name>
    <dbReference type="NCBI Taxonomy" id="282301"/>
    <lineage>
        <taxon>Eukaryota</taxon>
        <taxon>Metazoa</taxon>
        <taxon>Spiralia</taxon>
        <taxon>Lophotrochozoa</taxon>
        <taxon>Platyhelminthes</taxon>
        <taxon>Rhabditophora</taxon>
        <taxon>Macrostomorpha</taxon>
        <taxon>Macrostomida</taxon>
        <taxon>Macrostomidae</taxon>
        <taxon>Macrostomum</taxon>
    </lineage>
</organism>
<gene>
    <name evidence="4" type="ORF">BOX15_Mlig012682g3</name>
</gene>
<dbReference type="Proteomes" id="UP000215902">
    <property type="component" value="Unassembled WGS sequence"/>
</dbReference>
<dbReference type="SUPFAM" id="SSF49764">
    <property type="entry name" value="HSP20-like chaperones"/>
    <property type="match status" value="1"/>
</dbReference>
<dbReference type="Gene3D" id="2.60.40.790">
    <property type="match status" value="2"/>
</dbReference>
<accession>A0A267FV96</accession>
<dbReference type="PANTHER" id="PTHR45640">
    <property type="entry name" value="HEAT SHOCK PROTEIN HSP-12.2-RELATED"/>
    <property type="match status" value="1"/>
</dbReference>
<keyword evidence="5" id="KW-1185">Reference proteome</keyword>
<dbReference type="InterPro" id="IPR008978">
    <property type="entry name" value="HSP20-like_chaperone"/>
</dbReference>
<dbReference type="Pfam" id="PF00011">
    <property type="entry name" value="HSP20"/>
    <property type="match status" value="1"/>
</dbReference>
<reference evidence="4 5" key="1">
    <citation type="submission" date="2017-06" db="EMBL/GenBank/DDBJ databases">
        <title>A platform for efficient transgenesis in Macrostomum lignano, a flatworm model organism for stem cell research.</title>
        <authorList>
            <person name="Berezikov E."/>
        </authorList>
    </citation>
    <scope>NUCLEOTIDE SEQUENCE [LARGE SCALE GENOMIC DNA]</scope>
    <source>
        <strain evidence="4">DV1</strain>
        <tissue evidence="4">Whole organism</tissue>
    </source>
</reference>
<dbReference type="GO" id="GO:0005634">
    <property type="term" value="C:nucleus"/>
    <property type="evidence" value="ECO:0007669"/>
    <property type="project" value="TreeGrafter"/>
</dbReference>
<feature type="domain" description="SHSP" evidence="3">
    <location>
        <begin position="1"/>
        <end position="94"/>
    </location>
</feature>
<dbReference type="PROSITE" id="PS01031">
    <property type="entry name" value="SHSP"/>
    <property type="match status" value="1"/>
</dbReference>
<dbReference type="EMBL" id="NIVC01000725">
    <property type="protein sequence ID" value="PAA77735.1"/>
    <property type="molecule type" value="Genomic_DNA"/>
</dbReference>
<evidence type="ECO:0000256" key="2">
    <source>
        <dbReference type="RuleBase" id="RU003616"/>
    </source>
</evidence>
<dbReference type="InterPro" id="IPR002068">
    <property type="entry name" value="A-crystallin/Hsp20_dom"/>
</dbReference>
<comment type="similarity">
    <text evidence="1 2">Belongs to the small heat shock protein (HSP20) family.</text>
</comment>
<dbReference type="GO" id="GO:0051082">
    <property type="term" value="F:unfolded protein binding"/>
    <property type="evidence" value="ECO:0007669"/>
    <property type="project" value="TreeGrafter"/>
</dbReference>
<evidence type="ECO:0000259" key="3">
    <source>
        <dbReference type="PROSITE" id="PS01031"/>
    </source>
</evidence>
<comment type="caution">
    <text evidence="4">The sequence shown here is derived from an EMBL/GenBank/DDBJ whole genome shotgun (WGS) entry which is preliminary data.</text>
</comment>
<dbReference type="InterPro" id="IPR001436">
    <property type="entry name" value="Alpha-crystallin/sHSP_animal"/>
</dbReference>
<protein>
    <recommendedName>
        <fullName evidence="3">SHSP domain-containing protein</fullName>
    </recommendedName>
</protein>
<evidence type="ECO:0000313" key="5">
    <source>
        <dbReference type="Proteomes" id="UP000215902"/>
    </source>
</evidence>
<name>A0A267FV96_9PLAT</name>
<sequence>MDEDFNSYFCESVRLQDFRPEDIQICVDGRLIRIHAKRQLGEDLTEVRRTLCLPREADNQNVKSRFSRDGWLIVRAPLRAQEDRHSTQTSLSTMETVRDPETGQPRFLLIRVSVRDFGVEDISASVTQDDARLLVRAKRLDWQLDGRRLHRYVKFEAPLPMGFNSSRMTTNLKQDGWLELRLPAERR</sequence>